<keyword evidence="3" id="KW-1185">Reference proteome</keyword>
<reference evidence="2 3" key="1">
    <citation type="journal article" date="2024" name="Plant Biotechnol. J.">
        <title>Dendrobium thyrsiflorum genome and its molecular insights into genes involved in important horticultural traits.</title>
        <authorList>
            <person name="Chen B."/>
            <person name="Wang J.Y."/>
            <person name="Zheng P.J."/>
            <person name="Li K.L."/>
            <person name="Liang Y.M."/>
            <person name="Chen X.F."/>
            <person name="Zhang C."/>
            <person name="Zhao X."/>
            <person name="He X."/>
            <person name="Zhang G.Q."/>
            <person name="Liu Z.J."/>
            <person name="Xu Q."/>
        </authorList>
    </citation>
    <scope>NUCLEOTIDE SEQUENCE [LARGE SCALE GENOMIC DNA]</scope>
    <source>
        <strain evidence="2">GZMU011</strain>
    </source>
</reference>
<accession>A0ABD0VR71</accession>
<evidence type="ECO:0000313" key="2">
    <source>
        <dbReference type="EMBL" id="KAL0927123.1"/>
    </source>
</evidence>
<gene>
    <name evidence="2" type="ORF">M5K25_001282</name>
</gene>
<name>A0ABD0VR71_DENTH</name>
<sequence length="105" mass="12161">MWRHRLWFFSSKQTRRHTSPALSSPSAGFDDYGSHGHRNHQLHDRIQNGRSELMEKENLARGCFRGDLCNCIYFYPNEGHEREVSVSGTNCCELHILPSQESSPK</sequence>
<protein>
    <submittedName>
        <fullName evidence="2">Uncharacterized protein</fullName>
    </submittedName>
</protein>
<evidence type="ECO:0000256" key="1">
    <source>
        <dbReference type="SAM" id="MobiDB-lite"/>
    </source>
</evidence>
<dbReference type="Proteomes" id="UP001552299">
    <property type="component" value="Unassembled WGS sequence"/>
</dbReference>
<evidence type="ECO:0000313" key="3">
    <source>
        <dbReference type="Proteomes" id="UP001552299"/>
    </source>
</evidence>
<comment type="caution">
    <text evidence="2">The sequence shown here is derived from an EMBL/GenBank/DDBJ whole genome shotgun (WGS) entry which is preliminary data.</text>
</comment>
<organism evidence="2 3">
    <name type="scientific">Dendrobium thyrsiflorum</name>
    <name type="common">Pinecone-like raceme dendrobium</name>
    <name type="synonym">Orchid</name>
    <dbReference type="NCBI Taxonomy" id="117978"/>
    <lineage>
        <taxon>Eukaryota</taxon>
        <taxon>Viridiplantae</taxon>
        <taxon>Streptophyta</taxon>
        <taxon>Embryophyta</taxon>
        <taxon>Tracheophyta</taxon>
        <taxon>Spermatophyta</taxon>
        <taxon>Magnoliopsida</taxon>
        <taxon>Liliopsida</taxon>
        <taxon>Asparagales</taxon>
        <taxon>Orchidaceae</taxon>
        <taxon>Epidendroideae</taxon>
        <taxon>Malaxideae</taxon>
        <taxon>Dendrobiinae</taxon>
        <taxon>Dendrobium</taxon>
    </lineage>
</organism>
<dbReference type="EMBL" id="JANQDX010000002">
    <property type="protein sequence ID" value="KAL0927123.1"/>
    <property type="molecule type" value="Genomic_DNA"/>
</dbReference>
<proteinExistence type="predicted"/>
<feature type="region of interest" description="Disordered" evidence="1">
    <location>
        <begin position="16"/>
        <end position="40"/>
    </location>
</feature>
<dbReference type="AlphaFoldDB" id="A0ABD0VR71"/>